<sequence>MVQPQQPVASDMPDLEEIRRQVHRDVVMAGDRAFDSPPRGAVRPPRMMSEVERHGVSPIDSEATSPLDVGPSTTGRGERIAHHRREPGRRSRVGFEGPARRPYGVSVPEDATGVGASGPIHEDSPYLPPGDQAG</sequence>
<organism evidence="2 3">
    <name type="scientific">Sphaerisporangium dianthi</name>
    <dbReference type="NCBI Taxonomy" id="1436120"/>
    <lineage>
        <taxon>Bacteria</taxon>
        <taxon>Bacillati</taxon>
        <taxon>Actinomycetota</taxon>
        <taxon>Actinomycetes</taxon>
        <taxon>Streptosporangiales</taxon>
        <taxon>Streptosporangiaceae</taxon>
        <taxon>Sphaerisporangium</taxon>
    </lineage>
</organism>
<keyword evidence="3" id="KW-1185">Reference proteome</keyword>
<comment type="caution">
    <text evidence="2">The sequence shown here is derived from an EMBL/GenBank/DDBJ whole genome shotgun (WGS) entry which is preliminary data.</text>
</comment>
<name>A0ABV9CE18_9ACTN</name>
<dbReference type="Proteomes" id="UP001596004">
    <property type="component" value="Unassembled WGS sequence"/>
</dbReference>
<evidence type="ECO:0000313" key="3">
    <source>
        <dbReference type="Proteomes" id="UP001596004"/>
    </source>
</evidence>
<proteinExistence type="predicted"/>
<evidence type="ECO:0000313" key="2">
    <source>
        <dbReference type="EMBL" id="MFC4531223.1"/>
    </source>
</evidence>
<feature type="region of interest" description="Disordered" evidence="1">
    <location>
        <begin position="29"/>
        <end position="134"/>
    </location>
</feature>
<evidence type="ECO:0000256" key="1">
    <source>
        <dbReference type="SAM" id="MobiDB-lite"/>
    </source>
</evidence>
<dbReference type="EMBL" id="JBHSFP010000005">
    <property type="protein sequence ID" value="MFC4531223.1"/>
    <property type="molecule type" value="Genomic_DNA"/>
</dbReference>
<reference evidence="3" key="1">
    <citation type="journal article" date="2019" name="Int. J. Syst. Evol. Microbiol.">
        <title>The Global Catalogue of Microorganisms (GCM) 10K type strain sequencing project: providing services to taxonomists for standard genome sequencing and annotation.</title>
        <authorList>
            <consortium name="The Broad Institute Genomics Platform"/>
            <consortium name="The Broad Institute Genome Sequencing Center for Infectious Disease"/>
            <person name="Wu L."/>
            <person name="Ma J."/>
        </authorList>
    </citation>
    <scope>NUCLEOTIDE SEQUENCE [LARGE SCALE GENOMIC DNA]</scope>
    <source>
        <strain evidence="3">CGMCC 4.7132</strain>
    </source>
</reference>
<gene>
    <name evidence="2" type="ORF">ACFO60_10660</name>
</gene>
<protein>
    <submittedName>
        <fullName evidence="2">Uncharacterized protein</fullName>
    </submittedName>
</protein>
<feature type="compositionally biased region" description="Basic residues" evidence="1">
    <location>
        <begin position="81"/>
        <end position="92"/>
    </location>
</feature>
<accession>A0ABV9CE18</accession>
<dbReference type="RefSeq" id="WP_380839655.1">
    <property type="nucleotide sequence ID" value="NZ_JBHSFP010000005.1"/>
</dbReference>